<comment type="catalytic activity">
    <reaction evidence="6">
        <text>a 2'-deoxyadenosine in DNA + S-adenosyl-L-methionine = an N(6)-methyl-2'-deoxyadenosine in DNA + S-adenosyl-L-homocysteine + H(+)</text>
        <dbReference type="Rhea" id="RHEA:15197"/>
        <dbReference type="Rhea" id="RHEA-COMP:12418"/>
        <dbReference type="Rhea" id="RHEA-COMP:12419"/>
        <dbReference type="ChEBI" id="CHEBI:15378"/>
        <dbReference type="ChEBI" id="CHEBI:57856"/>
        <dbReference type="ChEBI" id="CHEBI:59789"/>
        <dbReference type="ChEBI" id="CHEBI:90615"/>
        <dbReference type="ChEBI" id="CHEBI:90616"/>
        <dbReference type="EC" id="2.1.1.72"/>
    </reaction>
</comment>
<feature type="domain" description="DNA methylase adenine-specific" evidence="7">
    <location>
        <begin position="88"/>
        <end position="340"/>
    </location>
</feature>
<evidence type="ECO:0000313" key="9">
    <source>
        <dbReference type="Proteomes" id="UP000663720"/>
    </source>
</evidence>
<evidence type="ECO:0000256" key="1">
    <source>
        <dbReference type="ARBA" id="ARBA00006594"/>
    </source>
</evidence>
<protein>
    <recommendedName>
        <fullName evidence="2">site-specific DNA-methyltransferase (adenine-specific)</fullName>
        <ecNumber evidence="2">2.1.1.72</ecNumber>
    </recommendedName>
</protein>
<dbReference type="KEGG" id="dli:dnl_56810"/>
<evidence type="ECO:0000256" key="6">
    <source>
        <dbReference type="ARBA" id="ARBA00047942"/>
    </source>
</evidence>
<dbReference type="SUPFAM" id="SSF53335">
    <property type="entry name" value="S-adenosyl-L-methionine-dependent methyltransferases"/>
    <property type="match status" value="1"/>
</dbReference>
<dbReference type="PANTHER" id="PTHR33841">
    <property type="entry name" value="DNA METHYLTRANSFERASE YEEA-RELATED"/>
    <property type="match status" value="1"/>
</dbReference>
<evidence type="ECO:0000256" key="3">
    <source>
        <dbReference type="ARBA" id="ARBA00022603"/>
    </source>
</evidence>
<dbReference type="InterPro" id="IPR003356">
    <property type="entry name" value="DNA_methylase_A-5"/>
</dbReference>
<dbReference type="EC" id="2.1.1.72" evidence="2"/>
<accession>A0A975BDH2</accession>
<dbReference type="GO" id="GO:0032259">
    <property type="term" value="P:methylation"/>
    <property type="evidence" value="ECO:0007669"/>
    <property type="project" value="UniProtKB-KW"/>
</dbReference>
<dbReference type="PANTHER" id="PTHR33841:SF1">
    <property type="entry name" value="DNA METHYLTRANSFERASE A"/>
    <property type="match status" value="1"/>
</dbReference>
<dbReference type="AlphaFoldDB" id="A0A975BDH2"/>
<dbReference type="GO" id="GO:0009307">
    <property type="term" value="P:DNA restriction-modification system"/>
    <property type="evidence" value="ECO:0007669"/>
    <property type="project" value="UniProtKB-KW"/>
</dbReference>
<dbReference type="InterPro" id="IPR029063">
    <property type="entry name" value="SAM-dependent_MTases_sf"/>
</dbReference>
<dbReference type="GO" id="GO:0009007">
    <property type="term" value="F:site-specific DNA-methyltransferase (adenine-specific) activity"/>
    <property type="evidence" value="ECO:0007669"/>
    <property type="project" value="UniProtKB-EC"/>
</dbReference>
<dbReference type="Pfam" id="PF02384">
    <property type="entry name" value="N6_Mtase"/>
    <property type="match status" value="1"/>
</dbReference>
<proteinExistence type="inferred from homology"/>
<keyword evidence="5" id="KW-0680">Restriction system</keyword>
<dbReference type="EMBL" id="CP061799">
    <property type="protein sequence ID" value="QTA83283.1"/>
    <property type="molecule type" value="Genomic_DNA"/>
</dbReference>
<evidence type="ECO:0000313" key="8">
    <source>
        <dbReference type="EMBL" id="QTA83283.1"/>
    </source>
</evidence>
<reference evidence="8" key="1">
    <citation type="journal article" date="2021" name="Microb. Physiol.">
        <title>Proteogenomic Insights into the Physiology of Marine, Sulfate-Reducing, Filamentous Desulfonema limicola and Desulfonema magnum.</title>
        <authorList>
            <person name="Schnaars V."/>
            <person name="Wohlbrand L."/>
            <person name="Scheve S."/>
            <person name="Hinrichs C."/>
            <person name="Reinhardt R."/>
            <person name="Rabus R."/>
        </authorList>
    </citation>
    <scope>NUCLEOTIDE SEQUENCE</scope>
    <source>
        <strain evidence="8">5ac10</strain>
    </source>
</reference>
<dbReference type="PRINTS" id="PR00507">
    <property type="entry name" value="N12N6MTFRASE"/>
</dbReference>
<evidence type="ECO:0000256" key="2">
    <source>
        <dbReference type="ARBA" id="ARBA00011900"/>
    </source>
</evidence>
<evidence type="ECO:0000259" key="7">
    <source>
        <dbReference type="Pfam" id="PF02384"/>
    </source>
</evidence>
<sequence>MNNLGLIPQVIHKRSMIEKTILKFKKDFSFSQIISAFITHWGKINKINNDLIYSASECSIYKDHYNRDLYSRISSSFPKISLKDLESVFENLIDFNERKASGAVYTPDYIIDIIIKNSLDFYKGPKPPVLCDPCCGSGGFLVRAIDILSGSFHLDKKELCLKYIKGIDTNPVSVSCAKVVMELHLLSKGIFPPDFNNNIVCADTLLSPKKDLLMKTSTPKKGFDLIVTNPPYVKLQNIDDSYRLHLLKNYPQFAKGSFSLAMLFLIKGYELLSPKGVSGYITQNNLFTSLAGENTRKYLAENKAVHTVIDFGHNRIFEKASAYTCIIFLTKTKNQSLQYCLEPGAVNGKESNPINKNRFSQIPISILDKKKWRLAPLKHLENIKKIENTGSPLLQVCRINVGFATLKDAVFFSPDPASNFPGIEYEITRPAIKVADLTDQDSINKKIRRIIHPYKKIKDRWHVLEPDEFMDKYPHAYKYLKKHENILLKRDKGKGRYRFFYEWGRTQGMDAPGPKLLTKTFSRGPNFFLDMSDSLFCNGYCIKPGVFGLNLEILQKILNSIVMNYYSRLTSFQIGGNYQCFQKNHIQDFGIPDLNETNALEIKQASGKALDLLLCEIYNLPYADILETVSEKVVVNL</sequence>
<dbReference type="RefSeq" id="WP_207689111.1">
    <property type="nucleotide sequence ID" value="NZ_CP061799.1"/>
</dbReference>
<dbReference type="PROSITE" id="PS00092">
    <property type="entry name" value="N6_MTASE"/>
    <property type="match status" value="1"/>
</dbReference>
<evidence type="ECO:0000256" key="5">
    <source>
        <dbReference type="ARBA" id="ARBA00022747"/>
    </source>
</evidence>
<dbReference type="Proteomes" id="UP000663720">
    <property type="component" value="Chromosome"/>
</dbReference>
<dbReference type="InterPro" id="IPR002052">
    <property type="entry name" value="DNA_methylase_N6_adenine_CS"/>
</dbReference>
<keyword evidence="9" id="KW-1185">Reference proteome</keyword>
<gene>
    <name evidence="8" type="ORF">dnl_56810</name>
</gene>
<keyword evidence="3 8" id="KW-0489">Methyltransferase</keyword>
<organism evidence="8 9">
    <name type="scientific">Desulfonema limicola</name>
    <dbReference type="NCBI Taxonomy" id="45656"/>
    <lineage>
        <taxon>Bacteria</taxon>
        <taxon>Pseudomonadati</taxon>
        <taxon>Thermodesulfobacteriota</taxon>
        <taxon>Desulfobacteria</taxon>
        <taxon>Desulfobacterales</taxon>
        <taxon>Desulfococcaceae</taxon>
        <taxon>Desulfonema</taxon>
    </lineage>
</organism>
<dbReference type="InterPro" id="IPR050953">
    <property type="entry name" value="N4_N6_ade-DNA_methylase"/>
</dbReference>
<dbReference type="GO" id="GO:0003677">
    <property type="term" value="F:DNA binding"/>
    <property type="evidence" value="ECO:0007669"/>
    <property type="project" value="InterPro"/>
</dbReference>
<keyword evidence="4" id="KW-0808">Transferase</keyword>
<comment type="similarity">
    <text evidence="1">Belongs to the N(4)/N(6)-methyltransferase family.</text>
</comment>
<dbReference type="GO" id="GO:0008170">
    <property type="term" value="F:N-methyltransferase activity"/>
    <property type="evidence" value="ECO:0007669"/>
    <property type="project" value="InterPro"/>
</dbReference>
<dbReference type="Gene3D" id="3.40.50.150">
    <property type="entry name" value="Vaccinia Virus protein VP39"/>
    <property type="match status" value="1"/>
</dbReference>
<name>A0A975BDH2_9BACT</name>
<evidence type="ECO:0000256" key="4">
    <source>
        <dbReference type="ARBA" id="ARBA00022679"/>
    </source>
</evidence>